<dbReference type="PANTHER" id="PTHR42815">
    <property type="entry name" value="FAD-BINDING, PUTATIVE (AFU_ORTHOLOGUE AFUA_6G07600)-RELATED"/>
    <property type="match status" value="1"/>
</dbReference>
<reference evidence="2 3" key="1">
    <citation type="submission" date="2016-11" db="EMBL/GenBank/DDBJ databases">
        <authorList>
            <person name="Jaros S."/>
            <person name="Januszkiewicz K."/>
            <person name="Wedrychowicz H."/>
        </authorList>
    </citation>
    <scope>NUCLEOTIDE SEQUENCE [LARGE SCALE GENOMIC DNA]</scope>
    <source>
        <strain evidence="2 3">CGMCC 4.5723</strain>
    </source>
</reference>
<dbReference type="InterPro" id="IPR012349">
    <property type="entry name" value="Split_barrel_FMN-bd"/>
</dbReference>
<organism evidence="2 3">
    <name type="scientific">Nocardiopsis flavescens</name>
    <dbReference type="NCBI Taxonomy" id="758803"/>
    <lineage>
        <taxon>Bacteria</taxon>
        <taxon>Bacillati</taxon>
        <taxon>Actinomycetota</taxon>
        <taxon>Actinomycetes</taxon>
        <taxon>Streptosporangiales</taxon>
        <taxon>Nocardiopsidaceae</taxon>
        <taxon>Nocardiopsis</taxon>
    </lineage>
</organism>
<dbReference type="RefSeq" id="WP_073377951.1">
    <property type="nucleotide sequence ID" value="NZ_FQZK01000004.1"/>
</dbReference>
<dbReference type="PANTHER" id="PTHR42815:SF2">
    <property type="entry name" value="FAD-BINDING, PUTATIVE (AFU_ORTHOLOGUE AFUA_6G07600)-RELATED"/>
    <property type="match status" value="1"/>
</dbReference>
<evidence type="ECO:0000256" key="1">
    <source>
        <dbReference type="SAM" id="MobiDB-lite"/>
    </source>
</evidence>
<dbReference type="EMBL" id="FQZK01000004">
    <property type="protein sequence ID" value="SHJ21438.1"/>
    <property type="molecule type" value="Genomic_DNA"/>
</dbReference>
<proteinExistence type="predicted"/>
<dbReference type="Gene3D" id="2.30.110.10">
    <property type="entry name" value="Electron Transport, Fmn-binding Protein, Chain A"/>
    <property type="match status" value="1"/>
</dbReference>
<accession>A0A1M6HGW6</accession>
<evidence type="ECO:0000313" key="2">
    <source>
        <dbReference type="EMBL" id="SHJ21438.1"/>
    </source>
</evidence>
<feature type="region of interest" description="Disordered" evidence="1">
    <location>
        <begin position="277"/>
        <end position="299"/>
    </location>
</feature>
<keyword evidence="3" id="KW-1185">Reference proteome</keyword>
<dbReference type="Proteomes" id="UP000184452">
    <property type="component" value="Unassembled WGS sequence"/>
</dbReference>
<evidence type="ECO:0000313" key="3">
    <source>
        <dbReference type="Proteomes" id="UP000184452"/>
    </source>
</evidence>
<dbReference type="AlphaFoldDB" id="A0A1M6HGW6"/>
<dbReference type="STRING" id="758803.SAMN05421803_104175"/>
<dbReference type="OrthoDB" id="9786134at2"/>
<name>A0A1M6HGW6_9ACTN</name>
<protein>
    <submittedName>
        <fullName evidence="2">Uncharacterized protein</fullName>
    </submittedName>
</protein>
<sequence length="299" mass="31441">MAPRRHPGERAVRERAGLSGRAALSDDAIRAEIPEVAAAFLAERTWLVLGAVDAHGDPWCTLLRGPAGFLRATGPRTLDAAALPGAGDPLDAHAAARVGLLAIDPLTRRRMRVNGVARPRPGGLRVTTDQVYANCPKYIQKRHPRPVPPGRRGAPACGTRLSAEQRSLVGGADTFFIATSGPDGDADASHRGGAPGFVRVHSPTRLSWPDYAGNAVFNTLGNLWSRPRAGLLFPDWETGAVLMLTGSARVGWEGTSRTVVFDVGRTVSVPGAGLLAPGEPGYSRFNPPTAPASPEGAPR</sequence>
<gene>
    <name evidence="2" type="ORF">SAMN05421803_104175</name>
</gene>
<dbReference type="SUPFAM" id="SSF50475">
    <property type="entry name" value="FMN-binding split barrel"/>
    <property type="match status" value="2"/>
</dbReference>